<keyword evidence="1" id="KW-1185">Reference proteome</keyword>
<organism evidence="1 2">
    <name type="scientific">Ascaris lumbricoides</name>
    <name type="common">Giant roundworm</name>
    <dbReference type="NCBI Taxonomy" id="6252"/>
    <lineage>
        <taxon>Eukaryota</taxon>
        <taxon>Metazoa</taxon>
        <taxon>Ecdysozoa</taxon>
        <taxon>Nematoda</taxon>
        <taxon>Chromadorea</taxon>
        <taxon>Rhabditida</taxon>
        <taxon>Spirurina</taxon>
        <taxon>Ascaridomorpha</taxon>
        <taxon>Ascaridoidea</taxon>
        <taxon>Ascarididae</taxon>
        <taxon>Ascaris</taxon>
    </lineage>
</organism>
<reference evidence="2" key="1">
    <citation type="submission" date="2017-02" db="UniProtKB">
        <authorList>
            <consortium name="WormBaseParasite"/>
        </authorList>
    </citation>
    <scope>IDENTIFICATION</scope>
</reference>
<sequence length="44" mass="5158">MGRGTDLDWLETLQNGSKMKKSEHFQLPRIKVHFDCFILVIVIL</sequence>
<accession>A0A0M3HMG8</accession>
<evidence type="ECO:0000313" key="2">
    <source>
        <dbReference type="WBParaSite" id="ALUE_0000271301-mRNA-1"/>
    </source>
</evidence>
<evidence type="ECO:0000313" key="1">
    <source>
        <dbReference type="Proteomes" id="UP000036681"/>
    </source>
</evidence>
<protein>
    <submittedName>
        <fullName evidence="2">Uncharacterized protein</fullName>
    </submittedName>
</protein>
<name>A0A0M3HMG8_ASCLU</name>
<dbReference type="WBParaSite" id="ALUE_0000271301-mRNA-1">
    <property type="protein sequence ID" value="ALUE_0000271301-mRNA-1"/>
    <property type="gene ID" value="ALUE_0000271301"/>
</dbReference>
<dbReference type="AlphaFoldDB" id="A0A0M3HMG8"/>
<dbReference type="Proteomes" id="UP000036681">
    <property type="component" value="Unplaced"/>
</dbReference>
<proteinExistence type="predicted"/>